<dbReference type="CDD" id="cd06558">
    <property type="entry name" value="crotonase-like"/>
    <property type="match status" value="1"/>
</dbReference>
<keyword evidence="7" id="KW-1185">Reference proteome</keyword>
<evidence type="ECO:0000256" key="5">
    <source>
        <dbReference type="ARBA" id="ARBA00023235"/>
    </source>
</evidence>
<evidence type="ECO:0000256" key="4">
    <source>
        <dbReference type="ARBA" id="ARBA00023140"/>
    </source>
</evidence>
<dbReference type="GO" id="GO:0006635">
    <property type="term" value="P:fatty acid beta-oxidation"/>
    <property type="evidence" value="ECO:0007669"/>
    <property type="project" value="TreeGrafter"/>
</dbReference>
<accession>A0A1E3P7H1</accession>
<dbReference type="SUPFAM" id="SSF52096">
    <property type="entry name" value="ClpP/crotonase"/>
    <property type="match status" value="1"/>
</dbReference>
<evidence type="ECO:0000256" key="2">
    <source>
        <dbReference type="ARBA" id="ARBA00005005"/>
    </source>
</evidence>
<dbReference type="OrthoDB" id="2018133at2759"/>
<dbReference type="STRING" id="683960.A0A1E3P7H1"/>
<dbReference type="Gene3D" id="3.90.226.10">
    <property type="entry name" value="2-enoyl-CoA Hydratase, Chain A, domain 1"/>
    <property type="match status" value="1"/>
</dbReference>
<evidence type="ECO:0000256" key="3">
    <source>
        <dbReference type="ARBA" id="ARBA00005254"/>
    </source>
</evidence>
<evidence type="ECO:0000313" key="6">
    <source>
        <dbReference type="EMBL" id="ODQ61230.1"/>
    </source>
</evidence>
<name>A0A1E3P7H1_WICAA</name>
<dbReference type="EMBL" id="KV454209">
    <property type="protein sequence ID" value="ODQ61230.1"/>
    <property type="molecule type" value="Genomic_DNA"/>
</dbReference>
<comment type="pathway">
    <text evidence="2">Lipid metabolism; fatty acid beta-oxidation.</text>
</comment>
<dbReference type="Proteomes" id="UP000094112">
    <property type="component" value="Unassembled WGS sequence"/>
</dbReference>
<reference evidence="6 7" key="1">
    <citation type="journal article" date="2016" name="Proc. Natl. Acad. Sci. U.S.A.">
        <title>Comparative genomics of biotechnologically important yeasts.</title>
        <authorList>
            <person name="Riley R."/>
            <person name="Haridas S."/>
            <person name="Wolfe K.H."/>
            <person name="Lopes M.R."/>
            <person name="Hittinger C.T."/>
            <person name="Goeker M."/>
            <person name="Salamov A.A."/>
            <person name="Wisecaver J.H."/>
            <person name="Long T.M."/>
            <person name="Calvey C.H."/>
            <person name="Aerts A.L."/>
            <person name="Barry K.W."/>
            <person name="Choi C."/>
            <person name="Clum A."/>
            <person name="Coughlan A.Y."/>
            <person name="Deshpande S."/>
            <person name="Douglass A.P."/>
            <person name="Hanson S.J."/>
            <person name="Klenk H.-P."/>
            <person name="LaButti K.M."/>
            <person name="Lapidus A."/>
            <person name="Lindquist E.A."/>
            <person name="Lipzen A.M."/>
            <person name="Meier-Kolthoff J.P."/>
            <person name="Ohm R.A."/>
            <person name="Otillar R.P."/>
            <person name="Pangilinan J.L."/>
            <person name="Peng Y."/>
            <person name="Rokas A."/>
            <person name="Rosa C.A."/>
            <person name="Scheuner C."/>
            <person name="Sibirny A.A."/>
            <person name="Slot J.C."/>
            <person name="Stielow J.B."/>
            <person name="Sun H."/>
            <person name="Kurtzman C.P."/>
            <person name="Blackwell M."/>
            <person name="Grigoriev I.V."/>
            <person name="Jeffries T.W."/>
        </authorList>
    </citation>
    <scope>NUCLEOTIDE SEQUENCE [LARGE SCALE GENOMIC DNA]</scope>
    <source>
        <strain evidence="7">ATCC 58044 / CBS 1984 / NCYC 433 / NRRL Y-366-8</strain>
    </source>
</reference>
<sequence length="273" mass="30697">MAEGKDILYEVRDKFAIITLNLPKGLNALNNDQYLLLGILVERADRDPNTVFTFIRSTGRYFSAGANVKDVNLVIEENKSELEDKNYWLSRFTARNAYLTTIFHDHSKVLIAALNGPVVGLSSALVLLCDFVYAINDDVFLLTPFANLGLVSEGAAAATLVQRLGLSTANEALLLSRPIGAKKMYERGLINKIYNLKDTSKFNDLVLEEFWSNSKNLEFSSILDIKKLIKANYLQDLQSTNAKEVIGGMQKWVQNIPQKKFKSIAKKQMKHKM</sequence>
<comment type="subcellular location">
    <subcellularLocation>
        <location evidence="1">Peroxisome</location>
    </subcellularLocation>
</comment>
<evidence type="ECO:0000313" key="7">
    <source>
        <dbReference type="Proteomes" id="UP000094112"/>
    </source>
</evidence>
<dbReference type="PANTHER" id="PTHR43684">
    <property type="match status" value="1"/>
</dbReference>
<keyword evidence="4" id="KW-0576">Peroxisome</keyword>
<dbReference type="Pfam" id="PF00378">
    <property type="entry name" value="ECH_1"/>
    <property type="match status" value="1"/>
</dbReference>
<comment type="similarity">
    <text evidence="3">Belongs to the enoyl-CoA hydratase/isomerase family.</text>
</comment>
<dbReference type="GO" id="GO:0004165">
    <property type="term" value="F:delta(3)-delta(2)-enoyl-CoA isomerase activity"/>
    <property type="evidence" value="ECO:0007669"/>
    <property type="project" value="UniProtKB-ARBA"/>
</dbReference>
<dbReference type="PANTHER" id="PTHR43684:SF1">
    <property type="entry name" value="ENOYL-COA DELTA ISOMERASE 2"/>
    <property type="match status" value="1"/>
</dbReference>
<dbReference type="InterPro" id="IPR001753">
    <property type="entry name" value="Enoyl-CoA_hydra/iso"/>
</dbReference>
<dbReference type="InterPro" id="IPR051053">
    <property type="entry name" value="ECH/Chromodomain_protein"/>
</dbReference>
<organism evidence="6 7">
    <name type="scientific">Wickerhamomyces anomalus (strain ATCC 58044 / CBS 1984 / NCYC 433 / NRRL Y-366-8)</name>
    <name type="common">Yeast</name>
    <name type="synonym">Hansenula anomala</name>
    <dbReference type="NCBI Taxonomy" id="683960"/>
    <lineage>
        <taxon>Eukaryota</taxon>
        <taxon>Fungi</taxon>
        <taxon>Dikarya</taxon>
        <taxon>Ascomycota</taxon>
        <taxon>Saccharomycotina</taxon>
        <taxon>Saccharomycetes</taxon>
        <taxon>Phaffomycetales</taxon>
        <taxon>Wickerhamomycetaceae</taxon>
        <taxon>Wickerhamomyces</taxon>
    </lineage>
</organism>
<evidence type="ECO:0000256" key="1">
    <source>
        <dbReference type="ARBA" id="ARBA00004275"/>
    </source>
</evidence>
<dbReference type="AlphaFoldDB" id="A0A1E3P7H1"/>
<gene>
    <name evidence="6" type="ORF">WICANDRAFT_83421</name>
</gene>
<keyword evidence="5" id="KW-0413">Isomerase</keyword>
<dbReference type="RefSeq" id="XP_019040437.1">
    <property type="nucleotide sequence ID" value="XM_019185540.1"/>
</dbReference>
<proteinExistence type="inferred from homology"/>
<protein>
    <submittedName>
        <fullName evidence="6">Uncharacterized protein</fullName>
    </submittedName>
</protein>
<dbReference type="FunFam" id="3.90.226.10:FF:000048">
    <property type="entry name" value="3,2-trans-enoyl-CoA isomerase"/>
    <property type="match status" value="1"/>
</dbReference>
<dbReference type="InterPro" id="IPR029045">
    <property type="entry name" value="ClpP/crotonase-like_dom_sf"/>
</dbReference>
<dbReference type="GO" id="GO:0005782">
    <property type="term" value="C:peroxisomal matrix"/>
    <property type="evidence" value="ECO:0007669"/>
    <property type="project" value="TreeGrafter"/>
</dbReference>
<dbReference type="GeneID" id="30202786"/>